<evidence type="ECO:0000313" key="3">
    <source>
        <dbReference type="Proteomes" id="UP001221597"/>
    </source>
</evidence>
<dbReference type="RefSeq" id="WP_283077449.1">
    <property type="nucleotide sequence ID" value="NZ_CP121671.1"/>
</dbReference>
<protein>
    <submittedName>
        <fullName evidence="2">Amidohydrolase</fullName>
        <ecNumber evidence="2">3.5.-.-</ecNumber>
    </submittedName>
</protein>
<dbReference type="EMBL" id="CP121671">
    <property type="protein sequence ID" value="WFT75483.1"/>
    <property type="molecule type" value="Genomic_DNA"/>
</dbReference>
<name>A0ABY8IZ48_9BACI</name>
<dbReference type="CDD" id="cd01300">
    <property type="entry name" value="YtcJ_like"/>
    <property type="match status" value="1"/>
</dbReference>
<organism evidence="2 3">
    <name type="scientific">Halobacillus naozhouensis</name>
    <dbReference type="NCBI Taxonomy" id="554880"/>
    <lineage>
        <taxon>Bacteria</taxon>
        <taxon>Bacillati</taxon>
        <taxon>Bacillota</taxon>
        <taxon>Bacilli</taxon>
        <taxon>Bacillales</taxon>
        <taxon>Bacillaceae</taxon>
        <taxon>Halobacillus</taxon>
    </lineage>
</organism>
<evidence type="ECO:0000259" key="1">
    <source>
        <dbReference type="Pfam" id="PF07969"/>
    </source>
</evidence>
<dbReference type="Gene3D" id="2.30.40.10">
    <property type="entry name" value="Urease, subunit C, domain 1"/>
    <property type="match status" value="1"/>
</dbReference>
<keyword evidence="2" id="KW-0378">Hydrolase</keyword>
<proteinExistence type="predicted"/>
<gene>
    <name evidence="2" type="ORF">P9989_03535</name>
</gene>
<dbReference type="InterPro" id="IPR033932">
    <property type="entry name" value="YtcJ-like"/>
</dbReference>
<dbReference type="PANTHER" id="PTHR22642:SF2">
    <property type="entry name" value="PROTEIN LONG AFTER FAR-RED 3"/>
    <property type="match status" value="1"/>
</dbReference>
<keyword evidence="3" id="KW-1185">Reference proteome</keyword>
<dbReference type="SUPFAM" id="SSF51338">
    <property type="entry name" value="Composite domain of metallo-dependent hydrolases"/>
    <property type="match status" value="1"/>
</dbReference>
<dbReference type="SUPFAM" id="SSF51556">
    <property type="entry name" value="Metallo-dependent hydrolases"/>
    <property type="match status" value="1"/>
</dbReference>
<dbReference type="InterPro" id="IPR032466">
    <property type="entry name" value="Metal_Hydrolase"/>
</dbReference>
<dbReference type="GO" id="GO:0016787">
    <property type="term" value="F:hydrolase activity"/>
    <property type="evidence" value="ECO:0007669"/>
    <property type="project" value="UniProtKB-KW"/>
</dbReference>
<dbReference type="PANTHER" id="PTHR22642">
    <property type="entry name" value="IMIDAZOLONEPROPIONASE"/>
    <property type="match status" value="1"/>
</dbReference>
<feature type="domain" description="Amidohydrolase 3" evidence="1">
    <location>
        <begin position="51"/>
        <end position="530"/>
    </location>
</feature>
<dbReference type="InterPro" id="IPR011059">
    <property type="entry name" value="Metal-dep_hydrolase_composite"/>
</dbReference>
<dbReference type="InterPro" id="IPR013108">
    <property type="entry name" value="Amidohydro_3"/>
</dbReference>
<dbReference type="Gene3D" id="3.10.310.70">
    <property type="match status" value="1"/>
</dbReference>
<dbReference type="EC" id="3.5.-.-" evidence="2"/>
<sequence length="544" mass="60660">MRKPDVIFFNGDVLTMDDSFPQASAVAVKDGMIVAVGDESDVFDWKTEHTKIIDLNGKTLMPGFIESHIHPTIYGSTLLEIDCRPETTPAMEDLLQKVSEEAVKTPEDEWIRGFGWDDSKLVEMRNPTRWELDEAAPNHPVVLKRSCAHMAVANSKALEMSGITQETPDPSGGHIERDENGNLTGLLQEKAQGLLDVPRYDLEDMAEGMRLAQQQFAEWGITTVHDMSTQTTDLQLFQYLQEQNELRVRVRPWIWAIDQNGFDGSLDEVLKVGLRSGFGNDLVKIQGMKFMLDGSVGGKTAAMHDPYVDTEEKGILYNSVEEIHPLMEKAIESGLRVAVHAIGDRAIEVAIESFEQIHNNTNITGMRNRVEHCVMPTVDHLRRMKNLELVAASSIGFLYHIGDNYVAKLGAERVNHLFPHKSFKEHGIVAPGNSDLPVNSGNPWQSIYSAVTRKTSSGQVVEQGEQISVWDALKAFTVDAAYSSCEEQLLGVIKEGSKADLIVLSENPLEVKPDHLKEMKVQQTYLEGDLTFSQSQSYEEVLKG</sequence>
<dbReference type="Gene3D" id="3.20.20.140">
    <property type="entry name" value="Metal-dependent hydrolases"/>
    <property type="match status" value="1"/>
</dbReference>
<accession>A0ABY8IZ48</accession>
<reference evidence="2 3" key="1">
    <citation type="submission" date="2023-04" db="EMBL/GenBank/DDBJ databases">
        <title>Genome sequence of Halobacillus naozhouensis KACC 21980.</title>
        <authorList>
            <person name="Kim S."/>
            <person name="Heo J."/>
            <person name="Kwon S.-W."/>
        </authorList>
    </citation>
    <scope>NUCLEOTIDE SEQUENCE [LARGE SCALE GENOMIC DNA]</scope>
    <source>
        <strain evidence="2 3">KCTC 13234</strain>
    </source>
</reference>
<dbReference type="Pfam" id="PF07969">
    <property type="entry name" value="Amidohydro_3"/>
    <property type="match status" value="1"/>
</dbReference>
<dbReference type="Proteomes" id="UP001221597">
    <property type="component" value="Chromosome"/>
</dbReference>
<evidence type="ECO:0000313" key="2">
    <source>
        <dbReference type="EMBL" id="WFT75483.1"/>
    </source>
</evidence>